<feature type="compositionally biased region" description="Low complexity" evidence="9">
    <location>
        <begin position="511"/>
        <end position="546"/>
    </location>
</feature>
<feature type="compositionally biased region" description="Polar residues" evidence="9">
    <location>
        <begin position="548"/>
        <end position="562"/>
    </location>
</feature>
<dbReference type="Pfam" id="PF07714">
    <property type="entry name" value="PK_Tyr_Ser-Thr"/>
    <property type="match status" value="1"/>
</dbReference>
<keyword evidence="3" id="KW-0547">Nucleotide-binding</keyword>
<dbReference type="Proteomes" id="UP000789390">
    <property type="component" value="Unassembled WGS sequence"/>
</dbReference>
<keyword evidence="13" id="KW-1185">Reference proteome</keyword>
<dbReference type="Pfam" id="PF20406">
    <property type="entry name" value="SAM_KSR1_N"/>
    <property type="match status" value="1"/>
</dbReference>
<dbReference type="PROSITE" id="PS00108">
    <property type="entry name" value="PROTEIN_KINASE_ST"/>
    <property type="match status" value="1"/>
</dbReference>
<dbReference type="PANTHER" id="PTHR44329">
    <property type="entry name" value="SERINE/THREONINE-PROTEIN KINASE TNNI3K-RELATED"/>
    <property type="match status" value="1"/>
</dbReference>
<evidence type="ECO:0000256" key="8">
    <source>
        <dbReference type="ARBA" id="ARBA00048679"/>
    </source>
</evidence>
<evidence type="ECO:0000313" key="13">
    <source>
        <dbReference type="Proteomes" id="UP000789390"/>
    </source>
</evidence>
<dbReference type="PROSITE" id="PS50081">
    <property type="entry name" value="ZF_DAG_PE_2"/>
    <property type="match status" value="1"/>
</dbReference>
<evidence type="ECO:0000313" key="12">
    <source>
        <dbReference type="EMBL" id="CAH0110687.1"/>
    </source>
</evidence>
<comment type="catalytic activity">
    <reaction evidence="8">
        <text>L-seryl-[protein] + ATP = O-phospho-L-seryl-[protein] + ADP + H(+)</text>
        <dbReference type="Rhea" id="RHEA:17989"/>
        <dbReference type="Rhea" id="RHEA-COMP:9863"/>
        <dbReference type="Rhea" id="RHEA-COMP:11604"/>
        <dbReference type="ChEBI" id="CHEBI:15378"/>
        <dbReference type="ChEBI" id="CHEBI:29999"/>
        <dbReference type="ChEBI" id="CHEBI:30616"/>
        <dbReference type="ChEBI" id="CHEBI:83421"/>
        <dbReference type="ChEBI" id="CHEBI:456216"/>
        <dbReference type="EC" id="2.7.11.1"/>
    </reaction>
</comment>
<dbReference type="SMART" id="SM00109">
    <property type="entry name" value="C1"/>
    <property type="match status" value="1"/>
</dbReference>
<feature type="compositionally biased region" description="Polar residues" evidence="9">
    <location>
        <begin position="604"/>
        <end position="625"/>
    </location>
</feature>
<feature type="domain" description="Phorbol-ester/DAG-type" evidence="11">
    <location>
        <begin position="395"/>
        <end position="440"/>
    </location>
</feature>
<dbReference type="PROSITE" id="PS00479">
    <property type="entry name" value="ZF_DAG_PE_1"/>
    <property type="match status" value="1"/>
</dbReference>
<evidence type="ECO:0000256" key="6">
    <source>
        <dbReference type="ARBA" id="ARBA00022840"/>
    </source>
</evidence>
<evidence type="ECO:0000256" key="7">
    <source>
        <dbReference type="ARBA" id="ARBA00047899"/>
    </source>
</evidence>
<proteinExistence type="predicted"/>
<comment type="caution">
    <text evidence="12">The sequence shown here is derived from an EMBL/GenBank/DDBJ whole genome shotgun (WGS) entry which is preliminary data.</text>
</comment>
<feature type="compositionally biased region" description="Low complexity" evidence="9">
    <location>
        <begin position="319"/>
        <end position="347"/>
    </location>
</feature>
<dbReference type="InterPro" id="IPR013761">
    <property type="entry name" value="SAM/pointed_sf"/>
</dbReference>
<dbReference type="InterPro" id="IPR002219">
    <property type="entry name" value="PKC_DAG/PE"/>
</dbReference>
<sequence>MDAGVTKKTVVVVNSCNTIQTLLDINAMIDIHAKHLEGLRTQCSTSAELIQQEIRTIEGKLVKLFSKQLVAKAKIPFEGLPYEVKNIPSIKQWLQVVGISQPSVEALCAKFQSLESLQELSDHEIKRIFYECSTKEDEYRRLIRALQSVKRYTEVLVHNEKEGNSGRTTPDLALYWDSWDNATKIAIPLSSNLQHNDSVMQNSSPIQSILTAHETIPQMTSENHSPPSTPSFLKGRGDRMKFPATPPPRKKNQVIGGTAPLLTDFPLTKSTSHESQLANRIDGNDIVSGASTMLLSRFRRTKPNAYWLGRSMEHLAVTGSSSPVPSSNSNLPGVSPASAVPTSSTPSKGRHRLATDPCSITDDSNDDIPKSTVATPKSPRTPTVGGPAVMAHTINHRFTMTFKMLTVCDLCLKQMFIGLKCKECKYKCHRDCAIKVPPSCKLPPGLIDYVRQCINDGPQTPILQRTAGINNTIGSSIMSVPSPSLIRLTPNDKKKSRTQPAIHMNQGGGSSSALGFGLSSSHLDSSSTTSSCSSSTPSSPALVLPSHISANHTPTSASQNTQFRFPDVRQADRAQSAETLLSPLSHVPLSSKNSTSVINSIATISPVSGNPSVDNSTIGHASQDPNKIVSVSGLSGTSGSNSTSTDSERTYRVDSQDSQISDTETSGDRHWPRQNSLSLREWDIPFHELELGDPIGQGRFGTVHRGIWHGDVAVRLLNMDQIGDEKVLESFKLEVATFRKTRHENLVLFMGACMNLPTLALVTSMCKGLTLYTHLHLRKDKFSMNKTVIIAQQISQGMGYLHARGIIHKDLKSKNIFLENGKVIITDFGLFSVSKLCKIHGRSDALSIPPGWLCYMAPEVMRSLKPSSEENDELPFTMASDAYAFGTVWYELLCGEWPYKEHCPEAMIWQIGRGMKQSLANLQASRDLKDILMACWAFNVKDRAEFSKLLKILERLPKKRLLRSPSHPVHLSRSAESVF</sequence>
<feature type="domain" description="Protein kinase" evidence="10">
    <location>
        <begin position="689"/>
        <end position="956"/>
    </location>
</feature>
<organism evidence="12 13">
    <name type="scientific">Daphnia galeata</name>
    <dbReference type="NCBI Taxonomy" id="27404"/>
    <lineage>
        <taxon>Eukaryota</taxon>
        <taxon>Metazoa</taxon>
        <taxon>Ecdysozoa</taxon>
        <taxon>Arthropoda</taxon>
        <taxon>Crustacea</taxon>
        <taxon>Branchiopoda</taxon>
        <taxon>Diplostraca</taxon>
        <taxon>Cladocera</taxon>
        <taxon>Anomopoda</taxon>
        <taxon>Daphniidae</taxon>
        <taxon>Daphnia</taxon>
    </lineage>
</organism>
<dbReference type="Gene3D" id="3.30.60.20">
    <property type="match status" value="1"/>
</dbReference>
<feature type="compositionally biased region" description="Basic and acidic residues" evidence="9">
    <location>
        <begin position="646"/>
        <end position="655"/>
    </location>
</feature>
<dbReference type="GO" id="GO:0006950">
    <property type="term" value="P:response to stress"/>
    <property type="evidence" value="ECO:0007669"/>
    <property type="project" value="UniProtKB-ARBA"/>
</dbReference>
<dbReference type="InterPro" id="IPR008271">
    <property type="entry name" value="Ser/Thr_kinase_AS"/>
</dbReference>
<dbReference type="InterPro" id="IPR051681">
    <property type="entry name" value="Ser/Thr_Kinases-Pseudokinases"/>
</dbReference>
<protein>
    <recommendedName>
        <fullName evidence="14">Kinase suppressor of Ras 2</fullName>
    </recommendedName>
</protein>
<dbReference type="AlphaFoldDB" id="A0A8J2WA29"/>
<keyword evidence="4" id="KW-0418">Kinase</keyword>
<feature type="compositionally biased region" description="Polar residues" evidence="9">
    <location>
        <begin position="372"/>
        <end position="381"/>
    </location>
</feature>
<evidence type="ECO:0000259" key="10">
    <source>
        <dbReference type="PROSITE" id="PS50011"/>
    </source>
</evidence>
<dbReference type="InterPro" id="IPR001245">
    <property type="entry name" value="Ser-Thr/Tyr_kinase_cat_dom"/>
</dbReference>
<feature type="compositionally biased region" description="Low complexity" evidence="9">
    <location>
        <begin position="630"/>
        <end position="645"/>
    </location>
</feature>
<keyword evidence="5" id="KW-0862">Zinc</keyword>
<dbReference type="EMBL" id="CAKKLH010000304">
    <property type="protein sequence ID" value="CAH0110687.1"/>
    <property type="molecule type" value="Genomic_DNA"/>
</dbReference>
<dbReference type="CDD" id="cd20812">
    <property type="entry name" value="C1_KSR"/>
    <property type="match status" value="1"/>
</dbReference>
<evidence type="ECO:0000256" key="5">
    <source>
        <dbReference type="ARBA" id="ARBA00022833"/>
    </source>
</evidence>
<feature type="region of interest" description="Disordered" evidence="9">
    <location>
        <begin position="604"/>
        <end position="672"/>
    </location>
</feature>
<dbReference type="PROSITE" id="PS50011">
    <property type="entry name" value="PROTEIN_KINASE_DOM"/>
    <property type="match status" value="1"/>
</dbReference>
<comment type="catalytic activity">
    <reaction evidence="7">
        <text>L-threonyl-[protein] + ATP = O-phospho-L-threonyl-[protein] + ADP + H(+)</text>
        <dbReference type="Rhea" id="RHEA:46608"/>
        <dbReference type="Rhea" id="RHEA-COMP:11060"/>
        <dbReference type="Rhea" id="RHEA-COMP:11605"/>
        <dbReference type="ChEBI" id="CHEBI:15378"/>
        <dbReference type="ChEBI" id="CHEBI:30013"/>
        <dbReference type="ChEBI" id="CHEBI:30616"/>
        <dbReference type="ChEBI" id="CHEBI:61977"/>
        <dbReference type="ChEBI" id="CHEBI:456216"/>
        <dbReference type="EC" id="2.7.11.1"/>
    </reaction>
</comment>
<evidence type="ECO:0000256" key="2">
    <source>
        <dbReference type="ARBA" id="ARBA00022723"/>
    </source>
</evidence>
<evidence type="ECO:0008006" key="14">
    <source>
        <dbReference type="Google" id="ProtNLM"/>
    </source>
</evidence>
<dbReference type="FunFam" id="3.30.200.20:FF:000034">
    <property type="entry name" value="Kinase suppressor of Ras 1"/>
    <property type="match status" value="1"/>
</dbReference>
<dbReference type="Gene3D" id="1.10.150.50">
    <property type="entry name" value="Transcription Factor, Ets-1"/>
    <property type="match status" value="1"/>
</dbReference>
<dbReference type="InterPro" id="IPR011009">
    <property type="entry name" value="Kinase-like_dom_sf"/>
</dbReference>
<dbReference type="PANTHER" id="PTHR44329:SF253">
    <property type="entry name" value="KINASE SUPPRESSOR OF RAS 2"/>
    <property type="match status" value="1"/>
</dbReference>
<dbReference type="InterPro" id="IPR046933">
    <property type="entry name" value="SAM_KSR1_N_sf"/>
</dbReference>
<dbReference type="Gene3D" id="6.10.140.1120">
    <property type="match status" value="1"/>
</dbReference>
<reference evidence="12" key="1">
    <citation type="submission" date="2021-11" db="EMBL/GenBank/DDBJ databases">
        <authorList>
            <person name="Schell T."/>
        </authorList>
    </citation>
    <scope>NUCLEOTIDE SEQUENCE</scope>
    <source>
        <strain evidence="12">M5</strain>
    </source>
</reference>
<dbReference type="GO" id="GO:0004674">
    <property type="term" value="F:protein serine/threonine kinase activity"/>
    <property type="evidence" value="ECO:0007669"/>
    <property type="project" value="UniProtKB-EC"/>
</dbReference>
<dbReference type="SUPFAM" id="SSF57889">
    <property type="entry name" value="Cysteine-rich domain"/>
    <property type="match status" value="1"/>
</dbReference>
<keyword evidence="6" id="KW-0067">ATP-binding</keyword>
<evidence type="ECO:0000256" key="3">
    <source>
        <dbReference type="ARBA" id="ARBA00022741"/>
    </source>
</evidence>
<dbReference type="SUPFAM" id="SSF56112">
    <property type="entry name" value="Protein kinase-like (PK-like)"/>
    <property type="match status" value="1"/>
</dbReference>
<dbReference type="SMART" id="SM00220">
    <property type="entry name" value="S_TKc"/>
    <property type="match status" value="1"/>
</dbReference>
<name>A0A8J2WA29_9CRUS</name>
<dbReference type="OrthoDB" id="774951at2759"/>
<dbReference type="FunFam" id="3.30.60.20:FF:000061">
    <property type="entry name" value="Kinase suppressor of Ras"/>
    <property type="match status" value="1"/>
</dbReference>
<dbReference type="Pfam" id="PF00130">
    <property type="entry name" value="C1_1"/>
    <property type="match status" value="1"/>
</dbReference>
<evidence type="ECO:0000256" key="9">
    <source>
        <dbReference type="SAM" id="MobiDB-lite"/>
    </source>
</evidence>
<dbReference type="CDD" id="cd14063">
    <property type="entry name" value="PK_KSR"/>
    <property type="match status" value="1"/>
</dbReference>
<gene>
    <name evidence="12" type="ORF">DGAL_LOCUS14280</name>
</gene>
<dbReference type="GO" id="GO:0046872">
    <property type="term" value="F:metal ion binding"/>
    <property type="evidence" value="ECO:0007669"/>
    <property type="project" value="UniProtKB-KW"/>
</dbReference>
<dbReference type="InterPro" id="IPR000719">
    <property type="entry name" value="Prot_kinase_dom"/>
</dbReference>
<feature type="region of interest" description="Disordered" evidence="9">
    <location>
        <begin position="317"/>
        <end position="388"/>
    </location>
</feature>
<dbReference type="InterPro" id="IPR046861">
    <property type="entry name" value="SAM_KSR1_N"/>
</dbReference>
<dbReference type="GO" id="GO:0005524">
    <property type="term" value="F:ATP binding"/>
    <property type="evidence" value="ECO:0007669"/>
    <property type="project" value="UniProtKB-KW"/>
</dbReference>
<keyword evidence="2" id="KW-0479">Metal-binding</keyword>
<dbReference type="Gene3D" id="3.30.200.20">
    <property type="entry name" value="Phosphorylase Kinase, domain 1"/>
    <property type="match status" value="1"/>
</dbReference>
<dbReference type="Gene3D" id="1.10.510.10">
    <property type="entry name" value="Transferase(Phosphotransferase) domain 1"/>
    <property type="match status" value="1"/>
</dbReference>
<keyword evidence="1" id="KW-0808">Transferase</keyword>
<evidence type="ECO:0000256" key="1">
    <source>
        <dbReference type="ARBA" id="ARBA00022679"/>
    </source>
</evidence>
<evidence type="ECO:0000259" key="11">
    <source>
        <dbReference type="PROSITE" id="PS50081"/>
    </source>
</evidence>
<feature type="region of interest" description="Disordered" evidence="9">
    <location>
        <begin position="483"/>
        <end position="562"/>
    </location>
</feature>
<accession>A0A8J2WA29</accession>
<dbReference type="InterPro" id="IPR046349">
    <property type="entry name" value="C1-like_sf"/>
</dbReference>
<dbReference type="FunFam" id="1.10.510.10:FF:000107">
    <property type="entry name" value="kinase suppressor of Ras 1"/>
    <property type="match status" value="1"/>
</dbReference>
<dbReference type="InterPro" id="IPR025561">
    <property type="entry name" value="KSR_SAM-like_dom"/>
</dbReference>
<dbReference type="Pfam" id="PF13543">
    <property type="entry name" value="SAM_KSR1"/>
    <property type="match status" value="1"/>
</dbReference>
<evidence type="ECO:0000256" key="4">
    <source>
        <dbReference type="ARBA" id="ARBA00022777"/>
    </source>
</evidence>